<evidence type="ECO:0000313" key="2">
    <source>
        <dbReference type="Proteomes" id="UP001210865"/>
    </source>
</evidence>
<dbReference type="SFLD" id="SFLDS00003">
    <property type="entry name" value="Haloacid_Dehalogenase"/>
    <property type="match status" value="1"/>
</dbReference>
<proteinExistence type="predicted"/>
<dbReference type="InterPro" id="IPR023214">
    <property type="entry name" value="HAD_sf"/>
</dbReference>
<sequence length="208" mass="22862">MGSSLAARPIAVVFDVGNVLVDWNPRAFFARHIPDTDRLDRFLGEVATLEWHTQHDAGRDFAETSAELIARYPHEAENIRRWGEAFGDTIGALLPGMAELVADLDAAGVPLYAITNFSHEFWPPFRAREAALFDRFRDILVSGEVRLIKPDPAIYALALTRFGLAPGEGLFVDDRADNIAAGEQAGFPGHLFRDATTLRGALEGYGLL</sequence>
<reference evidence="1 2" key="1">
    <citation type="submission" date="2022-12" db="EMBL/GenBank/DDBJ databases">
        <title>Sphingomonas abieness sp. nov., an endophytic bacterium isolated from Abies koreana.</title>
        <authorList>
            <person name="Jiang L."/>
            <person name="Lee J."/>
        </authorList>
    </citation>
    <scope>NUCLEOTIDE SEQUENCE [LARGE SCALE GENOMIC DNA]</scope>
    <source>
        <strain evidence="2">PAMB 00755</strain>
    </source>
</reference>
<dbReference type="SFLD" id="SFLDG01129">
    <property type="entry name" value="C1.5:_HAD__Beta-PGM__Phosphata"/>
    <property type="match status" value="1"/>
</dbReference>
<dbReference type="Gene3D" id="3.40.50.1000">
    <property type="entry name" value="HAD superfamily/HAD-like"/>
    <property type="match status" value="1"/>
</dbReference>
<dbReference type="PANTHER" id="PTHR43611">
    <property type="entry name" value="ALPHA-D-GLUCOSE 1-PHOSPHATE PHOSPHATASE"/>
    <property type="match status" value="1"/>
</dbReference>
<dbReference type="Proteomes" id="UP001210865">
    <property type="component" value="Chromosome"/>
</dbReference>
<dbReference type="InterPro" id="IPR036412">
    <property type="entry name" value="HAD-like_sf"/>
</dbReference>
<dbReference type="CDD" id="cd02603">
    <property type="entry name" value="HAD_sEH-N_like"/>
    <property type="match status" value="1"/>
</dbReference>
<dbReference type="NCBIfam" id="TIGR01549">
    <property type="entry name" value="HAD-SF-IA-v1"/>
    <property type="match status" value="1"/>
</dbReference>
<dbReference type="PANTHER" id="PTHR43611:SF3">
    <property type="entry name" value="FLAVIN MONONUCLEOTIDE HYDROLASE 1, CHLOROPLATIC"/>
    <property type="match status" value="1"/>
</dbReference>
<dbReference type="InterPro" id="IPR006439">
    <property type="entry name" value="HAD-SF_hydro_IA"/>
</dbReference>
<dbReference type="NCBIfam" id="TIGR01509">
    <property type="entry name" value="HAD-SF-IA-v3"/>
    <property type="match status" value="1"/>
</dbReference>
<dbReference type="SUPFAM" id="SSF56784">
    <property type="entry name" value="HAD-like"/>
    <property type="match status" value="1"/>
</dbReference>
<evidence type="ECO:0000313" key="1">
    <source>
        <dbReference type="EMBL" id="WBO22375.1"/>
    </source>
</evidence>
<gene>
    <name evidence="1" type="ORF">PBT88_19920</name>
</gene>
<keyword evidence="2" id="KW-1185">Reference proteome</keyword>
<protein>
    <submittedName>
        <fullName evidence="1">HAD family phosphatase</fullName>
    </submittedName>
</protein>
<dbReference type="EMBL" id="CP115174">
    <property type="protein sequence ID" value="WBO22375.1"/>
    <property type="molecule type" value="Genomic_DNA"/>
</dbReference>
<dbReference type="Pfam" id="PF00702">
    <property type="entry name" value="Hydrolase"/>
    <property type="match status" value="1"/>
</dbReference>
<dbReference type="RefSeq" id="WP_270077021.1">
    <property type="nucleotide sequence ID" value="NZ_CP115174.1"/>
</dbReference>
<organism evidence="1 2">
    <name type="scientific">Sphingomonas abietis</name>
    <dbReference type="NCBI Taxonomy" id="3012344"/>
    <lineage>
        <taxon>Bacteria</taxon>
        <taxon>Pseudomonadati</taxon>
        <taxon>Pseudomonadota</taxon>
        <taxon>Alphaproteobacteria</taxon>
        <taxon>Sphingomonadales</taxon>
        <taxon>Sphingomonadaceae</taxon>
        <taxon>Sphingomonas</taxon>
    </lineage>
</organism>
<accession>A0ABY7NLF2</accession>
<name>A0ABY7NLF2_9SPHN</name>